<name>A0A4C1XTJ6_EUMVA</name>
<evidence type="ECO:0000313" key="3">
    <source>
        <dbReference type="Proteomes" id="UP000299102"/>
    </source>
</evidence>
<organism evidence="2 3">
    <name type="scientific">Eumeta variegata</name>
    <name type="common">Bagworm moth</name>
    <name type="synonym">Eumeta japonica</name>
    <dbReference type="NCBI Taxonomy" id="151549"/>
    <lineage>
        <taxon>Eukaryota</taxon>
        <taxon>Metazoa</taxon>
        <taxon>Ecdysozoa</taxon>
        <taxon>Arthropoda</taxon>
        <taxon>Hexapoda</taxon>
        <taxon>Insecta</taxon>
        <taxon>Pterygota</taxon>
        <taxon>Neoptera</taxon>
        <taxon>Endopterygota</taxon>
        <taxon>Lepidoptera</taxon>
        <taxon>Glossata</taxon>
        <taxon>Ditrysia</taxon>
        <taxon>Tineoidea</taxon>
        <taxon>Psychidae</taxon>
        <taxon>Oiketicinae</taxon>
        <taxon>Eumeta</taxon>
    </lineage>
</organism>
<dbReference type="EMBL" id="BGZK01000968">
    <property type="protein sequence ID" value="GBP66828.1"/>
    <property type="molecule type" value="Genomic_DNA"/>
</dbReference>
<keyword evidence="1" id="KW-0732">Signal</keyword>
<dbReference type="Proteomes" id="UP000299102">
    <property type="component" value="Unassembled WGS sequence"/>
</dbReference>
<evidence type="ECO:0000256" key="1">
    <source>
        <dbReference type="SAM" id="SignalP"/>
    </source>
</evidence>
<reference evidence="2 3" key="1">
    <citation type="journal article" date="2019" name="Commun. Biol.">
        <title>The bagworm genome reveals a unique fibroin gene that provides high tensile strength.</title>
        <authorList>
            <person name="Kono N."/>
            <person name="Nakamura H."/>
            <person name="Ohtoshi R."/>
            <person name="Tomita M."/>
            <person name="Numata K."/>
            <person name="Arakawa K."/>
        </authorList>
    </citation>
    <scope>NUCLEOTIDE SEQUENCE [LARGE SCALE GENOMIC DNA]</scope>
</reference>
<dbReference type="OrthoDB" id="7410552at2759"/>
<gene>
    <name evidence="2" type="ORF">EVAR_59525_1</name>
</gene>
<feature type="chain" id="PRO_5020034780" evidence="1">
    <location>
        <begin position="27"/>
        <end position="100"/>
    </location>
</feature>
<accession>A0A4C1XTJ6</accession>
<comment type="caution">
    <text evidence="2">The sequence shown here is derived from an EMBL/GenBank/DDBJ whole genome shotgun (WGS) entry which is preliminary data.</text>
</comment>
<dbReference type="AlphaFoldDB" id="A0A4C1XTJ6"/>
<feature type="signal peptide" evidence="1">
    <location>
        <begin position="1"/>
        <end position="26"/>
    </location>
</feature>
<evidence type="ECO:0000313" key="2">
    <source>
        <dbReference type="EMBL" id="GBP66828.1"/>
    </source>
</evidence>
<protein>
    <submittedName>
        <fullName evidence="2">Uncharacterized protein</fullName>
    </submittedName>
</protein>
<sequence>MAYLGLVLRWCALFLVGLGLQVQTQAVSQNPIVDSSYNFYFEQPCCNAPVSKTKYHTRHRRVVGISRAPEHRYGGCASVASFILKKLVAHSENSLKSFEC</sequence>
<proteinExistence type="predicted"/>
<keyword evidence="3" id="KW-1185">Reference proteome</keyword>